<gene>
    <name evidence="1" type="ORF">BROSI_A2348</name>
</gene>
<organism evidence="1 2">
    <name type="scientific">Candidatus Brocadia sinica JPN1</name>
    <dbReference type="NCBI Taxonomy" id="1197129"/>
    <lineage>
        <taxon>Bacteria</taxon>
        <taxon>Pseudomonadati</taxon>
        <taxon>Planctomycetota</taxon>
        <taxon>Candidatus Brocadiia</taxon>
        <taxon>Candidatus Brocadiales</taxon>
        <taxon>Candidatus Brocadiaceae</taxon>
        <taxon>Candidatus Brocadia</taxon>
    </lineage>
</organism>
<evidence type="ECO:0008006" key="3">
    <source>
        <dbReference type="Google" id="ProtNLM"/>
    </source>
</evidence>
<evidence type="ECO:0000313" key="1">
    <source>
        <dbReference type="EMBL" id="GAN33814.1"/>
    </source>
</evidence>
<proteinExistence type="predicted"/>
<name>A0ABQ0JYH6_9BACT</name>
<keyword evidence="2" id="KW-1185">Reference proteome</keyword>
<dbReference type="Proteomes" id="UP000032309">
    <property type="component" value="Unassembled WGS sequence"/>
</dbReference>
<dbReference type="EMBL" id="BAFN01000001">
    <property type="protein sequence ID" value="GAN33814.1"/>
    <property type="molecule type" value="Genomic_DNA"/>
</dbReference>
<protein>
    <recommendedName>
        <fullName evidence="3">Transposase</fullName>
    </recommendedName>
</protein>
<evidence type="ECO:0000313" key="2">
    <source>
        <dbReference type="Proteomes" id="UP000032309"/>
    </source>
</evidence>
<comment type="caution">
    <text evidence="1">The sequence shown here is derived from an EMBL/GenBank/DDBJ whole genome shotgun (WGS) entry which is preliminary data.</text>
</comment>
<reference evidence="2" key="1">
    <citation type="journal article" date="2015" name="Genome Announc.">
        <title>Draft Genome Sequence of an Anaerobic Ammonium-Oxidizing Bacterium, "Candidatus Brocadia sinica".</title>
        <authorList>
            <person name="Oshiki M."/>
            <person name="Shinyako-Hata K."/>
            <person name="Satoh H."/>
            <person name="Okabe S."/>
        </authorList>
    </citation>
    <scope>NUCLEOTIDE SEQUENCE [LARGE SCALE GENOMIC DNA]</scope>
    <source>
        <strain evidence="2">JPN1</strain>
    </source>
</reference>
<accession>A0ABQ0JYH6</accession>
<sequence length="180" mass="21089">MIQRQVLYLGELNDNQRAGWVRTIEAVAGEKPTARQVALFPDDREALPIPDCETVQVRLDKIELRCPRQWGASWLGLYLWDMLELDIFWRSRLPSSRKGTSWLNMLKALVCYWLIDPGSEFRFHREWYVRSAMGDLLGEDDSLAQKDKPYRCLDLLLEHRDELFGFLKGQWGKLFGAKEV</sequence>